<sequence>MKKIVVPTDFSSNAYAALRYVVKLFGDEEVHFYLLHSFADSVSALTSRVDIGKSEKIIDTLYDEANKDGDTLIKRIDGETSNHSHKFEFIVTSMSLVRATNKLIVKHGINMVVMGSKGRTAAEDILLGSNTIQVIKKIKNAPLLVVPREINYTIPAEIAFATDYTDTFPTAGIGPVLDLAKTYQATVHLVHVGEKEMLDAQQKYHLKRIKKALEDCTVKNHWVPKQNSIAKSIEQFVVDERMDVLVMVYRRYNAIARMFREAIVKKIGKSTAVPYLIIPIRD</sequence>
<dbReference type="CDD" id="cd00293">
    <property type="entry name" value="USP-like"/>
    <property type="match status" value="1"/>
</dbReference>
<keyword evidence="4" id="KW-1185">Reference proteome</keyword>
<dbReference type="SUPFAM" id="SSF52402">
    <property type="entry name" value="Adenine nucleotide alpha hydrolases-like"/>
    <property type="match status" value="2"/>
</dbReference>
<dbReference type="PANTHER" id="PTHR46268">
    <property type="entry name" value="STRESS RESPONSE PROTEIN NHAX"/>
    <property type="match status" value="1"/>
</dbReference>
<dbReference type="PRINTS" id="PR01438">
    <property type="entry name" value="UNVRSLSTRESS"/>
</dbReference>
<evidence type="ECO:0000259" key="2">
    <source>
        <dbReference type="Pfam" id="PF00582"/>
    </source>
</evidence>
<dbReference type="InterPro" id="IPR014729">
    <property type="entry name" value="Rossmann-like_a/b/a_fold"/>
</dbReference>
<dbReference type="InterPro" id="IPR006016">
    <property type="entry name" value="UspA"/>
</dbReference>
<dbReference type="Pfam" id="PF00582">
    <property type="entry name" value="Usp"/>
    <property type="match status" value="1"/>
</dbReference>
<comment type="similarity">
    <text evidence="1">Belongs to the universal stress protein A family.</text>
</comment>
<name>A0A2U0I473_9FLAO</name>
<dbReference type="Proteomes" id="UP000245962">
    <property type="component" value="Unassembled WGS sequence"/>
</dbReference>
<evidence type="ECO:0000313" key="3">
    <source>
        <dbReference type="EMBL" id="PVW15874.1"/>
    </source>
</evidence>
<reference evidence="3 4" key="1">
    <citation type="submission" date="2018-04" db="EMBL/GenBank/DDBJ databases">
        <title>Marixanthomonas spongiae HN-E44 sp. nov., isolated from a marine sponge.</title>
        <authorList>
            <person name="Luo L."/>
            <person name="Zhuang L."/>
        </authorList>
    </citation>
    <scope>NUCLEOTIDE SEQUENCE [LARGE SCALE GENOMIC DNA]</scope>
    <source>
        <strain evidence="3 4">HN-E44</strain>
    </source>
</reference>
<gene>
    <name evidence="3" type="ORF">DDV96_06305</name>
</gene>
<dbReference type="EMBL" id="QEHR01000003">
    <property type="protein sequence ID" value="PVW15874.1"/>
    <property type="molecule type" value="Genomic_DNA"/>
</dbReference>
<dbReference type="OrthoDB" id="9788959at2"/>
<feature type="domain" description="UspA" evidence="2">
    <location>
        <begin position="1"/>
        <end position="147"/>
    </location>
</feature>
<dbReference type="PANTHER" id="PTHR46268:SF6">
    <property type="entry name" value="UNIVERSAL STRESS PROTEIN UP12"/>
    <property type="match status" value="1"/>
</dbReference>
<dbReference type="AlphaFoldDB" id="A0A2U0I473"/>
<dbReference type="InterPro" id="IPR006015">
    <property type="entry name" value="Universal_stress_UspA"/>
</dbReference>
<evidence type="ECO:0000256" key="1">
    <source>
        <dbReference type="ARBA" id="ARBA00008791"/>
    </source>
</evidence>
<evidence type="ECO:0000313" key="4">
    <source>
        <dbReference type="Proteomes" id="UP000245962"/>
    </source>
</evidence>
<organism evidence="3 4">
    <name type="scientific">Marixanthomonas spongiae</name>
    <dbReference type="NCBI Taxonomy" id="2174845"/>
    <lineage>
        <taxon>Bacteria</taxon>
        <taxon>Pseudomonadati</taxon>
        <taxon>Bacteroidota</taxon>
        <taxon>Flavobacteriia</taxon>
        <taxon>Flavobacteriales</taxon>
        <taxon>Flavobacteriaceae</taxon>
        <taxon>Marixanthomonas</taxon>
    </lineage>
</organism>
<dbReference type="Gene3D" id="3.40.50.620">
    <property type="entry name" value="HUPs"/>
    <property type="match status" value="2"/>
</dbReference>
<dbReference type="RefSeq" id="WP_116693897.1">
    <property type="nucleotide sequence ID" value="NZ_QEHR01000003.1"/>
</dbReference>
<comment type="caution">
    <text evidence="3">The sequence shown here is derived from an EMBL/GenBank/DDBJ whole genome shotgun (WGS) entry which is preliminary data.</text>
</comment>
<protein>
    <recommendedName>
        <fullName evidence="2">UspA domain-containing protein</fullName>
    </recommendedName>
</protein>
<proteinExistence type="inferred from homology"/>
<accession>A0A2U0I473</accession>